<feature type="region of interest" description="Disordered" evidence="1">
    <location>
        <begin position="87"/>
        <end position="106"/>
    </location>
</feature>
<accession>A0ABD2A6B8</accession>
<evidence type="ECO:0000313" key="3">
    <source>
        <dbReference type="Proteomes" id="UP001607302"/>
    </source>
</evidence>
<feature type="compositionally biased region" description="Polar residues" evidence="1">
    <location>
        <begin position="90"/>
        <end position="99"/>
    </location>
</feature>
<comment type="caution">
    <text evidence="2">The sequence shown here is derived from an EMBL/GenBank/DDBJ whole genome shotgun (WGS) entry which is preliminary data.</text>
</comment>
<organism evidence="2 3">
    <name type="scientific">Vespula squamosa</name>
    <name type="common">Southern yellow jacket</name>
    <name type="synonym">Wasp</name>
    <dbReference type="NCBI Taxonomy" id="30214"/>
    <lineage>
        <taxon>Eukaryota</taxon>
        <taxon>Metazoa</taxon>
        <taxon>Ecdysozoa</taxon>
        <taxon>Arthropoda</taxon>
        <taxon>Hexapoda</taxon>
        <taxon>Insecta</taxon>
        <taxon>Pterygota</taxon>
        <taxon>Neoptera</taxon>
        <taxon>Endopterygota</taxon>
        <taxon>Hymenoptera</taxon>
        <taxon>Apocrita</taxon>
        <taxon>Aculeata</taxon>
        <taxon>Vespoidea</taxon>
        <taxon>Vespidae</taxon>
        <taxon>Vespinae</taxon>
        <taxon>Vespula</taxon>
    </lineage>
</organism>
<dbReference type="Proteomes" id="UP001607302">
    <property type="component" value="Unassembled WGS sequence"/>
</dbReference>
<evidence type="ECO:0000313" key="2">
    <source>
        <dbReference type="EMBL" id="KAL2715911.1"/>
    </source>
</evidence>
<dbReference type="AlphaFoldDB" id="A0ABD2A6B8"/>
<proteinExistence type="predicted"/>
<sequence>MAVIGRPEERANAKQQVVFARELPWPPIKFNNEYRIDDQEKENKTKQKKEREQMSKEGSRTSYRCRLSIVGEATIWTPPTGFRVKLQRGGYQSNSNEQATLRPGRL</sequence>
<keyword evidence="3" id="KW-1185">Reference proteome</keyword>
<reference evidence="2 3" key="1">
    <citation type="journal article" date="2024" name="Ann. Entomol. Soc. Am.">
        <title>Genomic analyses of the southern and eastern yellowjacket wasps (Hymenoptera: Vespidae) reveal evolutionary signatures of social life.</title>
        <authorList>
            <person name="Catto M.A."/>
            <person name="Caine P.B."/>
            <person name="Orr S.E."/>
            <person name="Hunt B.G."/>
            <person name="Goodisman M.A.D."/>
        </authorList>
    </citation>
    <scope>NUCLEOTIDE SEQUENCE [LARGE SCALE GENOMIC DNA]</scope>
    <source>
        <strain evidence="2">233</strain>
        <tissue evidence="2">Head and thorax</tissue>
    </source>
</reference>
<protein>
    <submittedName>
        <fullName evidence="2">Uncharacterized protein</fullName>
    </submittedName>
</protein>
<evidence type="ECO:0000256" key="1">
    <source>
        <dbReference type="SAM" id="MobiDB-lite"/>
    </source>
</evidence>
<gene>
    <name evidence="2" type="ORF">V1478_013587</name>
</gene>
<dbReference type="EMBL" id="JAUDFV010000154">
    <property type="protein sequence ID" value="KAL2715911.1"/>
    <property type="molecule type" value="Genomic_DNA"/>
</dbReference>
<feature type="region of interest" description="Disordered" evidence="1">
    <location>
        <begin position="34"/>
        <end position="61"/>
    </location>
</feature>
<name>A0ABD2A6B8_VESSQ</name>
<feature type="compositionally biased region" description="Basic and acidic residues" evidence="1">
    <location>
        <begin position="34"/>
        <end position="59"/>
    </location>
</feature>